<dbReference type="EMBL" id="JJML01000016">
    <property type="protein sequence ID" value="KGF73014.1"/>
    <property type="molecule type" value="Genomic_DNA"/>
</dbReference>
<keyword evidence="9" id="KW-1185">Reference proteome</keyword>
<evidence type="ECO:0000259" key="7">
    <source>
        <dbReference type="Pfam" id="PF01435"/>
    </source>
</evidence>
<evidence type="ECO:0000256" key="1">
    <source>
        <dbReference type="ARBA" id="ARBA00022670"/>
    </source>
</evidence>
<evidence type="ECO:0000256" key="5">
    <source>
        <dbReference type="ARBA" id="ARBA00023049"/>
    </source>
</evidence>
<dbReference type="PANTHER" id="PTHR22726:SF1">
    <property type="entry name" value="METALLOENDOPEPTIDASE OMA1, MITOCHONDRIAL"/>
    <property type="match status" value="1"/>
</dbReference>
<dbReference type="GO" id="GO:0051603">
    <property type="term" value="P:proteolysis involved in protein catabolic process"/>
    <property type="evidence" value="ECO:0007669"/>
    <property type="project" value="TreeGrafter"/>
</dbReference>
<protein>
    <submittedName>
        <fullName evidence="8">Peptidase</fullName>
    </submittedName>
</protein>
<name>A0A098TL44_9CYAN</name>
<dbReference type="Gene3D" id="3.30.2010.10">
    <property type="entry name" value="Metalloproteases ('zincins'), catalytic domain"/>
    <property type="match status" value="1"/>
</dbReference>
<evidence type="ECO:0000313" key="8">
    <source>
        <dbReference type="EMBL" id="KGF73014.1"/>
    </source>
</evidence>
<comment type="cofactor">
    <cofactor evidence="6">
        <name>Zn(2+)</name>
        <dbReference type="ChEBI" id="CHEBI:29105"/>
    </cofactor>
    <text evidence="6">Binds 1 zinc ion per subunit.</text>
</comment>
<evidence type="ECO:0000256" key="3">
    <source>
        <dbReference type="ARBA" id="ARBA00022801"/>
    </source>
</evidence>
<dbReference type="OrthoDB" id="9810445at2"/>
<gene>
    <name evidence="8" type="ORF">DO97_02930</name>
</gene>
<dbReference type="AlphaFoldDB" id="A0A098TL44"/>
<dbReference type="STRING" id="1497020.DO97_02930"/>
<keyword evidence="1 6" id="KW-0645">Protease</keyword>
<dbReference type="CDD" id="cd07333">
    <property type="entry name" value="M48C_bepA_like"/>
    <property type="match status" value="1"/>
</dbReference>
<dbReference type="Pfam" id="PF01435">
    <property type="entry name" value="Peptidase_M48"/>
    <property type="match status" value="1"/>
</dbReference>
<sequence>MVQLHRFSSRGLRHFWLYPLVALGVALGLIMGAPTRTQAFPWGDLLRQGIEVIRLSTISDRQEVALGQQINRELVGRKIRLYENPALTRYINRLGRQLAANSDRPNLPYRFQVVADRSINAFATMGGFVYVNTGLLRAADNEAQLASVLAHEIGHISSRHAVEQLRKAALEKGIATVAGLEDSRLVSLGVDLAINRPGSRQNELEADQKGLVMLKRSGYAPIAMVDFLKKLQAERSIPSFLSTHPATAARIIALQQAIDPATASQGEGLDGLAYKRQLLSLLES</sequence>
<keyword evidence="5 6" id="KW-0482">Metalloprotease</keyword>
<dbReference type="GO" id="GO:0046872">
    <property type="term" value="F:metal ion binding"/>
    <property type="evidence" value="ECO:0007669"/>
    <property type="project" value="UniProtKB-KW"/>
</dbReference>
<comment type="similarity">
    <text evidence="6">Belongs to the peptidase M48 family.</text>
</comment>
<dbReference type="PANTHER" id="PTHR22726">
    <property type="entry name" value="METALLOENDOPEPTIDASE OMA1"/>
    <property type="match status" value="1"/>
</dbReference>
<evidence type="ECO:0000256" key="2">
    <source>
        <dbReference type="ARBA" id="ARBA00022723"/>
    </source>
</evidence>
<feature type="domain" description="Peptidase M48" evidence="7">
    <location>
        <begin position="86"/>
        <end position="256"/>
    </location>
</feature>
<proteinExistence type="inferred from homology"/>
<dbReference type="GO" id="GO:0016020">
    <property type="term" value="C:membrane"/>
    <property type="evidence" value="ECO:0007669"/>
    <property type="project" value="TreeGrafter"/>
</dbReference>
<organism evidence="8 9">
    <name type="scientific">Neosynechococcus sphagnicola sy1</name>
    <dbReference type="NCBI Taxonomy" id="1497020"/>
    <lineage>
        <taxon>Bacteria</taxon>
        <taxon>Bacillati</taxon>
        <taxon>Cyanobacteriota</taxon>
        <taxon>Cyanophyceae</taxon>
        <taxon>Neosynechococcales</taxon>
        <taxon>Neosynechococcaceae</taxon>
        <taxon>Neosynechococcus</taxon>
    </lineage>
</organism>
<dbReference type="Proteomes" id="UP000030170">
    <property type="component" value="Unassembled WGS sequence"/>
</dbReference>
<accession>A0A098TL44</accession>
<evidence type="ECO:0000256" key="4">
    <source>
        <dbReference type="ARBA" id="ARBA00022833"/>
    </source>
</evidence>
<dbReference type="InterPro" id="IPR051156">
    <property type="entry name" value="Mito/Outer_Membr_Metalloprot"/>
</dbReference>
<dbReference type="GO" id="GO:0004222">
    <property type="term" value="F:metalloendopeptidase activity"/>
    <property type="evidence" value="ECO:0007669"/>
    <property type="project" value="InterPro"/>
</dbReference>
<keyword evidence="4 6" id="KW-0862">Zinc</keyword>
<keyword evidence="2" id="KW-0479">Metal-binding</keyword>
<evidence type="ECO:0000256" key="6">
    <source>
        <dbReference type="RuleBase" id="RU003983"/>
    </source>
</evidence>
<evidence type="ECO:0000313" key="9">
    <source>
        <dbReference type="Proteomes" id="UP000030170"/>
    </source>
</evidence>
<comment type="caution">
    <text evidence="8">The sequence shown here is derived from an EMBL/GenBank/DDBJ whole genome shotgun (WGS) entry which is preliminary data.</text>
</comment>
<dbReference type="InterPro" id="IPR001915">
    <property type="entry name" value="Peptidase_M48"/>
</dbReference>
<keyword evidence="3 6" id="KW-0378">Hydrolase</keyword>
<reference evidence="8 9" key="1">
    <citation type="journal article" date="2014" name="Mol. Ecol.">
        <title>Evolution of Synechococcus.</title>
        <authorList>
            <person name="Dvorak P."/>
            <person name="Casamatta D."/>
            <person name="Hasler P."/>
            <person name="Poulickova A."/>
            <person name="Ondrej V."/>
            <person name="Sanges R."/>
        </authorList>
    </citation>
    <scope>NUCLEOTIDE SEQUENCE [LARGE SCALE GENOMIC DNA]</scope>
    <source>
        <strain evidence="8 9">CAUP A 1101</strain>
    </source>
</reference>